<comment type="similarity">
    <text evidence="2">Belongs to the class-V pyridoxal-phosphate-dependent aminotransferase family. NifS/IscS subfamily.</text>
</comment>
<dbReference type="GO" id="GO:0046872">
    <property type="term" value="F:metal ion binding"/>
    <property type="evidence" value="ECO:0007669"/>
    <property type="project" value="UniProtKB-KW"/>
</dbReference>
<dbReference type="OrthoDB" id="10250117at2759"/>
<evidence type="ECO:0000256" key="4">
    <source>
        <dbReference type="ARBA" id="ARBA00022679"/>
    </source>
</evidence>
<evidence type="ECO:0000256" key="11">
    <source>
        <dbReference type="ARBA" id="ARBA00060454"/>
    </source>
</evidence>
<dbReference type="InterPro" id="IPR015424">
    <property type="entry name" value="PyrdxlP-dep_Trfase"/>
</dbReference>
<proteinExistence type="inferred from homology"/>
<comment type="catalytic activity">
    <reaction evidence="9">
        <text>(sulfur carrier)-H + L-cysteine = (sulfur carrier)-SH + L-alanine</text>
        <dbReference type="Rhea" id="RHEA:43892"/>
        <dbReference type="Rhea" id="RHEA-COMP:14737"/>
        <dbReference type="Rhea" id="RHEA-COMP:14739"/>
        <dbReference type="ChEBI" id="CHEBI:29917"/>
        <dbReference type="ChEBI" id="CHEBI:35235"/>
        <dbReference type="ChEBI" id="CHEBI:57972"/>
        <dbReference type="ChEBI" id="CHEBI:64428"/>
        <dbReference type="EC" id="2.8.1.7"/>
    </reaction>
</comment>
<dbReference type="GO" id="GO:0070903">
    <property type="term" value="P:mitochondrial tRNA thio-modification"/>
    <property type="evidence" value="ECO:0007669"/>
    <property type="project" value="EnsemblFungi"/>
</dbReference>
<evidence type="ECO:0000256" key="8">
    <source>
        <dbReference type="ARBA" id="ARBA00023014"/>
    </source>
</evidence>
<organism evidence="15 16">
    <name type="scientific">Anncaliia algerae PRA339</name>
    <dbReference type="NCBI Taxonomy" id="1288291"/>
    <lineage>
        <taxon>Eukaryota</taxon>
        <taxon>Fungi</taxon>
        <taxon>Fungi incertae sedis</taxon>
        <taxon>Microsporidia</taxon>
        <taxon>Tubulinosematoidea</taxon>
        <taxon>Tubulinosematidae</taxon>
        <taxon>Anncaliia</taxon>
    </lineage>
</organism>
<reference evidence="16" key="1">
    <citation type="submission" date="2013-02" db="EMBL/GenBank/DDBJ databases">
        <authorList>
            <consortium name="The Broad Institute Genome Sequencing Platform"/>
            <person name="Cuomo C."/>
            <person name="Becnel J."/>
            <person name="Sanscrainte N."/>
            <person name="Walker B."/>
            <person name="Young S.K."/>
            <person name="Zeng Q."/>
            <person name="Gargeya S."/>
            <person name="Fitzgerald M."/>
            <person name="Haas B."/>
            <person name="Abouelleil A."/>
            <person name="Alvarado L."/>
            <person name="Arachchi H.M."/>
            <person name="Berlin A.M."/>
            <person name="Chapman S.B."/>
            <person name="Dewar J."/>
            <person name="Goldberg J."/>
            <person name="Griggs A."/>
            <person name="Gujja S."/>
            <person name="Hansen M."/>
            <person name="Howarth C."/>
            <person name="Imamovic A."/>
            <person name="Larimer J."/>
            <person name="McCowan C."/>
            <person name="Murphy C."/>
            <person name="Neiman D."/>
            <person name="Pearson M."/>
            <person name="Priest M."/>
            <person name="Roberts A."/>
            <person name="Saif S."/>
            <person name="Shea T."/>
            <person name="Sisk P."/>
            <person name="Sykes S."/>
            <person name="Wortman J."/>
            <person name="Nusbaum C."/>
            <person name="Birren B."/>
        </authorList>
    </citation>
    <scope>NUCLEOTIDE SEQUENCE [LARGE SCALE GENOMIC DNA]</scope>
    <source>
        <strain evidence="16">PRA339</strain>
    </source>
</reference>
<dbReference type="GO" id="GO:1990221">
    <property type="term" value="C:L-cysteine desulfurase complex"/>
    <property type="evidence" value="ECO:0007669"/>
    <property type="project" value="EnsemblFungi"/>
</dbReference>
<dbReference type="PIRSF" id="PIRSF005572">
    <property type="entry name" value="NifS"/>
    <property type="match status" value="1"/>
</dbReference>
<name>A0A059F4G7_9MICR</name>
<dbReference type="GO" id="GO:0032047">
    <property type="term" value="C:mitosome"/>
    <property type="evidence" value="ECO:0007669"/>
    <property type="project" value="UniProtKB-SubCell"/>
</dbReference>
<evidence type="ECO:0000256" key="6">
    <source>
        <dbReference type="ARBA" id="ARBA00022898"/>
    </source>
</evidence>
<dbReference type="Pfam" id="PF00266">
    <property type="entry name" value="Aminotran_5"/>
    <property type="match status" value="1"/>
</dbReference>
<comment type="function">
    <text evidence="10">Catalyzes the removal of elemental sulfur from cysteine to produce alanine. It supplies the inorganic sulfur for iron-sulfur (Fe-S) clusters in mitosomes.</text>
</comment>
<evidence type="ECO:0000256" key="1">
    <source>
        <dbReference type="ARBA" id="ARBA00001933"/>
    </source>
</evidence>
<dbReference type="VEuPathDB" id="MicrosporidiaDB:H312_00658"/>
<dbReference type="HOGENOM" id="CLU_003433_0_2_1"/>
<dbReference type="SUPFAM" id="SSF53383">
    <property type="entry name" value="PLP-dependent transferases"/>
    <property type="match status" value="1"/>
</dbReference>
<evidence type="ECO:0000313" key="15">
    <source>
        <dbReference type="EMBL" id="KCZ81899.1"/>
    </source>
</evidence>
<comment type="subcellular location">
    <subcellularLocation>
        <location evidence="11">Mitosome</location>
    </subcellularLocation>
</comment>
<dbReference type="InterPro" id="IPR015421">
    <property type="entry name" value="PyrdxlP-dep_Trfase_major"/>
</dbReference>
<dbReference type="PANTHER" id="PTHR11601">
    <property type="entry name" value="CYSTEINE DESULFURYLASE FAMILY MEMBER"/>
    <property type="match status" value="1"/>
</dbReference>
<evidence type="ECO:0000256" key="7">
    <source>
        <dbReference type="ARBA" id="ARBA00023004"/>
    </source>
</evidence>
<sequence length="416" mass="45945">MLKKVFLDYLSTTPVDPRVLDSMLPYFVSSIGNMHSRTHSFGWNAEAGVEKARQQLAALINSSPKEIIFTSGATESSNLGLKGVINYIRKNRKDKIHVITTQIEHKCVLETLREMEDEIEVTYLKVNEKGLVNLEELKNSIKPNTVLMAIMAVNNEIGTIQPLEEIGKIAKENNILFFCDAAQGVGKIPIDVNKCNISLMPISGHKMYGPKGVGALFVRNKVRLTPLQSGGGQERNFRSGTNPVPLIVGIGKAAEIAKEEMKRDFNYLKNLSNKFINIIKGNKEENNAKESINDSKNILAVRNGDENGYPGCINLSFPYIEGESLLLSLPGIALSSGSACTSQSLEPSYVLRALGTKEDLAHSSIRFGLGKFTREEDVIETANKVNESVTKLRELSPLYEMVNEGVNLDEINWGEN</sequence>
<dbReference type="GO" id="GO:0002143">
    <property type="term" value="P:tRNA wobble position uridine thiolation"/>
    <property type="evidence" value="ECO:0007669"/>
    <property type="project" value="EnsemblFungi"/>
</dbReference>
<keyword evidence="6" id="KW-0663">Pyridoxal phosphate</keyword>
<dbReference type="GO" id="GO:0051536">
    <property type="term" value="F:iron-sulfur cluster binding"/>
    <property type="evidence" value="ECO:0007669"/>
    <property type="project" value="UniProtKB-KW"/>
</dbReference>
<protein>
    <recommendedName>
        <fullName evidence="12">Cysteine desulfurase, mitosomal</fullName>
        <ecNumber evidence="3">2.8.1.7</ecNumber>
    </recommendedName>
</protein>
<dbReference type="GO" id="GO:0005739">
    <property type="term" value="C:mitochondrion"/>
    <property type="evidence" value="ECO:0007669"/>
    <property type="project" value="EnsemblFungi"/>
</dbReference>
<dbReference type="Gene3D" id="3.40.640.10">
    <property type="entry name" value="Type I PLP-dependent aspartate aminotransferase-like (Major domain)"/>
    <property type="match status" value="1"/>
</dbReference>
<evidence type="ECO:0000256" key="5">
    <source>
        <dbReference type="ARBA" id="ARBA00022723"/>
    </source>
</evidence>
<evidence type="ECO:0000256" key="13">
    <source>
        <dbReference type="ARBA" id="ARBA00084113"/>
    </source>
</evidence>
<evidence type="ECO:0000256" key="9">
    <source>
        <dbReference type="ARBA" id="ARBA00050776"/>
    </source>
</evidence>
<keyword evidence="7" id="KW-0408">Iron</keyword>
<dbReference type="GO" id="GO:0031071">
    <property type="term" value="F:cysteine desulfurase activity"/>
    <property type="evidence" value="ECO:0007669"/>
    <property type="project" value="UniProtKB-EC"/>
</dbReference>
<gene>
    <name evidence="15" type="ORF">H312_00658</name>
</gene>
<keyword evidence="4" id="KW-0808">Transferase</keyword>
<dbReference type="AlphaFoldDB" id="A0A059F4G7"/>
<dbReference type="Gene3D" id="3.90.1150.10">
    <property type="entry name" value="Aspartate Aminotransferase, domain 1"/>
    <property type="match status" value="1"/>
</dbReference>
<keyword evidence="8" id="KW-0411">Iron-sulfur</keyword>
<dbReference type="EC" id="2.8.1.7" evidence="3"/>
<keyword evidence="13" id="KW-1025">Mitosome</keyword>
<evidence type="ECO:0000256" key="3">
    <source>
        <dbReference type="ARBA" id="ARBA00012239"/>
    </source>
</evidence>
<keyword evidence="5" id="KW-0479">Metal-binding</keyword>
<evidence type="ECO:0000256" key="10">
    <source>
        <dbReference type="ARBA" id="ARBA00054642"/>
    </source>
</evidence>
<dbReference type="GO" id="GO:0016226">
    <property type="term" value="P:iron-sulfur cluster assembly"/>
    <property type="evidence" value="ECO:0007669"/>
    <property type="project" value="EnsemblFungi"/>
</dbReference>
<dbReference type="GO" id="GO:0006879">
    <property type="term" value="P:intracellular iron ion homeostasis"/>
    <property type="evidence" value="ECO:0007669"/>
    <property type="project" value="EnsemblFungi"/>
</dbReference>
<dbReference type="STRING" id="1288291.A0A059F4G7"/>
<dbReference type="FunFam" id="3.40.640.10:FF:000003">
    <property type="entry name" value="Cysteine desulfurase IscS"/>
    <property type="match status" value="1"/>
</dbReference>
<evidence type="ECO:0000259" key="14">
    <source>
        <dbReference type="Pfam" id="PF00266"/>
    </source>
</evidence>
<keyword evidence="16" id="KW-1185">Reference proteome</keyword>
<feature type="domain" description="Aminotransferase class V" evidence="14">
    <location>
        <begin position="5"/>
        <end position="378"/>
    </location>
</feature>
<dbReference type="GO" id="GO:0005634">
    <property type="term" value="C:nucleus"/>
    <property type="evidence" value="ECO:0007669"/>
    <property type="project" value="EnsemblFungi"/>
</dbReference>
<dbReference type="InterPro" id="IPR015422">
    <property type="entry name" value="PyrdxlP-dep_Trfase_small"/>
</dbReference>
<dbReference type="PANTHER" id="PTHR11601:SF34">
    <property type="entry name" value="CYSTEINE DESULFURASE"/>
    <property type="match status" value="1"/>
</dbReference>
<comment type="cofactor">
    <cofactor evidence="1">
        <name>pyridoxal 5'-phosphate</name>
        <dbReference type="ChEBI" id="CHEBI:597326"/>
    </cofactor>
</comment>
<dbReference type="InterPro" id="IPR016454">
    <property type="entry name" value="Cysteine_dSase"/>
</dbReference>
<dbReference type="InterPro" id="IPR000192">
    <property type="entry name" value="Aminotrans_V_dom"/>
</dbReference>
<dbReference type="Proteomes" id="UP000030655">
    <property type="component" value="Unassembled WGS sequence"/>
</dbReference>
<evidence type="ECO:0000313" key="16">
    <source>
        <dbReference type="Proteomes" id="UP000030655"/>
    </source>
</evidence>
<reference evidence="15 16" key="2">
    <citation type="submission" date="2014-03" db="EMBL/GenBank/DDBJ databases">
        <title>The Genome Sequence of Anncaliia algerae insect isolate PRA339.</title>
        <authorList>
            <consortium name="The Broad Institute Genome Sequencing Platform"/>
            <consortium name="The Broad Institute Genome Sequencing Center for Infectious Disease"/>
            <person name="Cuomo C."/>
            <person name="Becnel J."/>
            <person name="Sanscrainte N."/>
            <person name="Walker B."/>
            <person name="Young S.K."/>
            <person name="Zeng Q."/>
            <person name="Gargeya S."/>
            <person name="Fitzgerald M."/>
            <person name="Haas B."/>
            <person name="Abouelleil A."/>
            <person name="Alvarado L."/>
            <person name="Arachchi H.M."/>
            <person name="Berlin A.M."/>
            <person name="Chapman S.B."/>
            <person name="Dewar J."/>
            <person name="Goldberg J."/>
            <person name="Griggs A."/>
            <person name="Gujja S."/>
            <person name="Hansen M."/>
            <person name="Howarth C."/>
            <person name="Imamovic A."/>
            <person name="Larimer J."/>
            <person name="McCowan C."/>
            <person name="Murphy C."/>
            <person name="Neiman D."/>
            <person name="Pearson M."/>
            <person name="Priest M."/>
            <person name="Roberts A."/>
            <person name="Saif S."/>
            <person name="Shea T."/>
            <person name="Sisk P."/>
            <person name="Sykes S."/>
            <person name="Wortman J."/>
            <person name="Nusbaum C."/>
            <person name="Birren B."/>
        </authorList>
    </citation>
    <scope>NUCLEOTIDE SEQUENCE [LARGE SCALE GENOMIC DNA]</scope>
    <source>
        <strain evidence="15 16">PRA339</strain>
    </source>
</reference>
<evidence type="ECO:0000256" key="12">
    <source>
        <dbReference type="ARBA" id="ARBA00067121"/>
    </source>
</evidence>
<accession>A0A059F4G7</accession>
<dbReference type="EMBL" id="KK365135">
    <property type="protein sequence ID" value="KCZ81899.1"/>
    <property type="molecule type" value="Genomic_DNA"/>
</dbReference>
<evidence type="ECO:0000256" key="2">
    <source>
        <dbReference type="ARBA" id="ARBA00006490"/>
    </source>
</evidence>